<reference evidence="2" key="2">
    <citation type="submission" date="2004-02" db="EMBL/GenBank/DDBJ databases">
        <authorList>
            <consortium name="Genoscope"/>
            <consortium name="Whitehead Institute Centre for Genome Research"/>
        </authorList>
    </citation>
    <scope>NUCLEOTIDE SEQUENCE</scope>
</reference>
<dbReference type="GO" id="GO:0006281">
    <property type="term" value="P:DNA repair"/>
    <property type="evidence" value="ECO:0007669"/>
    <property type="project" value="InterPro"/>
</dbReference>
<dbReference type="SUPFAM" id="SSF56091">
    <property type="entry name" value="DNA ligase/mRNA capping enzyme, catalytic domain"/>
    <property type="match status" value="1"/>
</dbReference>
<comment type="caution">
    <text evidence="2">The sequence shown here is derived from an EMBL/GenBank/DDBJ whole genome shotgun (WGS) entry which is preliminary data.</text>
</comment>
<dbReference type="GO" id="GO:0005524">
    <property type="term" value="F:ATP binding"/>
    <property type="evidence" value="ECO:0007669"/>
    <property type="project" value="InterPro"/>
</dbReference>
<dbReference type="OrthoDB" id="206088at2759"/>
<dbReference type="Pfam" id="PF01068">
    <property type="entry name" value="DNA_ligase_A_M"/>
    <property type="match status" value="1"/>
</dbReference>
<evidence type="ECO:0000313" key="2">
    <source>
        <dbReference type="EMBL" id="CAG14853.1"/>
    </source>
</evidence>
<proteinExistence type="predicted"/>
<feature type="domain" description="ATP-dependent DNA ligase family profile" evidence="1">
    <location>
        <begin position="1"/>
        <end position="52"/>
    </location>
</feature>
<feature type="non-terminal residue" evidence="2">
    <location>
        <position position="1"/>
    </location>
</feature>
<dbReference type="GO" id="GO:0006310">
    <property type="term" value="P:DNA recombination"/>
    <property type="evidence" value="ECO:0007669"/>
    <property type="project" value="InterPro"/>
</dbReference>
<dbReference type="PROSITE" id="PS50160">
    <property type="entry name" value="DNA_LIGASE_A3"/>
    <property type="match status" value="1"/>
</dbReference>
<dbReference type="AlphaFoldDB" id="Q4R9T0"/>
<dbReference type="Gene3D" id="3.30.470.30">
    <property type="entry name" value="DNA ligase/mRNA capping enzyme"/>
    <property type="match status" value="1"/>
</dbReference>
<dbReference type="GO" id="GO:0003910">
    <property type="term" value="F:DNA ligase (ATP) activity"/>
    <property type="evidence" value="ECO:0007669"/>
    <property type="project" value="InterPro"/>
</dbReference>
<dbReference type="KEGG" id="tng:GSTEN00037271G001"/>
<feature type="non-terminal residue" evidence="2">
    <location>
        <position position="52"/>
    </location>
</feature>
<dbReference type="EMBL" id="CAAE01025358">
    <property type="protein sequence ID" value="CAG14853.1"/>
    <property type="molecule type" value="Genomic_DNA"/>
</dbReference>
<name>Q4R9T0_TETNG</name>
<organism evidence="2">
    <name type="scientific">Tetraodon nigroviridis</name>
    <name type="common">Spotted green pufferfish</name>
    <name type="synonym">Chelonodon nigroviridis</name>
    <dbReference type="NCBI Taxonomy" id="99883"/>
    <lineage>
        <taxon>Eukaryota</taxon>
        <taxon>Metazoa</taxon>
        <taxon>Chordata</taxon>
        <taxon>Craniata</taxon>
        <taxon>Vertebrata</taxon>
        <taxon>Euteleostomi</taxon>
        <taxon>Actinopterygii</taxon>
        <taxon>Neopterygii</taxon>
        <taxon>Teleostei</taxon>
        <taxon>Neoteleostei</taxon>
        <taxon>Acanthomorphata</taxon>
        <taxon>Eupercaria</taxon>
        <taxon>Tetraodontiformes</taxon>
        <taxon>Tetradontoidea</taxon>
        <taxon>Tetraodontidae</taxon>
        <taxon>Tetraodon</taxon>
    </lineage>
</organism>
<accession>Q4R9T0</accession>
<gene>
    <name evidence="2" type="ORF">GSTENG00037271001</name>
</gene>
<sequence>SLVRQPLCRRRALLKENFVEVEGEFMFARSIDSDNTDTIAEFLEQSVPCECV</sequence>
<evidence type="ECO:0000259" key="1">
    <source>
        <dbReference type="PROSITE" id="PS50160"/>
    </source>
</evidence>
<dbReference type="InterPro" id="IPR012310">
    <property type="entry name" value="DNA_ligase_ATP-dep_cent"/>
</dbReference>
<reference evidence="2" key="1">
    <citation type="journal article" date="2004" name="Nature">
        <title>Genome duplication in the teleost fish Tetraodon nigroviridis reveals the early vertebrate proto-karyotype.</title>
        <authorList>
            <person name="Jaillon O."/>
            <person name="Aury J.-M."/>
            <person name="Brunet F."/>
            <person name="Petit J.-L."/>
            <person name="Stange-Thomann N."/>
            <person name="Mauceli E."/>
            <person name="Bouneau L."/>
            <person name="Fischer C."/>
            <person name="Ozouf-Costaz C."/>
            <person name="Bernot A."/>
            <person name="Nicaud S."/>
            <person name="Jaffe D."/>
            <person name="Fisher S."/>
            <person name="Lutfalla G."/>
            <person name="Dossat C."/>
            <person name="Segurens B."/>
            <person name="Dasilva C."/>
            <person name="Salanoubat M."/>
            <person name="Levy M."/>
            <person name="Boudet N."/>
            <person name="Castellano S."/>
            <person name="Anthouard V."/>
            <person name="Jubin C."/>
            <person name="Castelli V."/>
            <person name="Katinka M."/>
            <person name="Vacherie B."/>
            <person name="Biemont C."/>
            <person name="Skalli Z."/>
            <person name="Cattolico L."/>
            <person name="Poulain J."/>
            <person name="De Berardinis V."/>
            <person name="Cruaud C."/>
            <person name="Duprat S."/>
            <person name="Brottier P."/>
            <person name="Coutanceau J.-P."/>
            <person name="Gouzy J."/>
            <person name="Parra G."/>
            <person name="Lardier G."/>
            <person name="Chapple C."/>
            <person name="McKernan K.J."/>
            <person name="McEwan P."/>
            <person name="Bosak S."/>
            <person name="Kellis M."/>
            <person name="Volff J.-N."/>
            <person name="Guigo R."/>
            <person name="Zody M.C."/>
            <person name="Mesirov J."/>
            <person name="Lindblad-Toh K."/>
            <person name="Birren B."/>
            <person name="Nusbaum C."/>
            <person name="Kahn D."/>
            <person name="Robinson-Rechavi M."/>
            <person name="Laudet V."/>
            <person name="Schachter V."/>
            <person name="Quetier F."/>
            <person name="Saurin W."/>
            <person name="Scarpelli C."/>
            <person name="Wincker P."/>
            <person name="Lander E.S."/>
            <person name="Weissenbach J."/>
            <person name="Roest Crollius H."/>
        </authorList>
    </citation>
    <scope>NUCLEOTIDE SEQUENCE [LARGE SCALE GENOMIC DNA]</scope>
</reference>
<protein>
    <submittedName>
        <fullName evidence="2">(spotted green pufferfish) hypothetical protein</fullName>
    </submittedName>
</protein>